<protein>
    <recommendedName>
        <fullName evidence="3">Replication protein</fullName>
    </recommendedName>
</protein>
<name>A0ABW5P5G7_9DEIO</name>
<evidence type="ECO:0008006" key="3">
    <source>
        <dbReference type="Google" id="ProtNLM"/>
    </source>
</evidence>
<dbReference type="RefSeq" id="WP_386846530.1">
    <property type="nucleotide sequence ID" value="NZ_JBHUMK010000061.1"/>
</dbReference>
<evidence type="ECO:0000313" key="1">
    <source>
        <dbReference type="EMBL" id="MFD2610388.1"/>
    </source>
</evidence>
<reference evidence="2" key="1">
    <citation type="journal article" date="2019" name="Int. J. Syst. Evol. Microbiol.">
        <title>The Global Catalogue of Microorganisms (GCM) 10K type strain sequencing project: providing services to taxonomists for standard genome sequencing and annotation.</title>
        <authorList>
            <consortium name="The Broad Institute Genomics Platform"/>
            <consortium name="The Broad Institute Genome Sequencing Center for Infectious Disease"/>
            <person name="Wu L."/>
            <person name="Ma J."/>
        </authorList>
    </citation>
    <scope>NUCLEOTIDE SEQUENCE [LARGE SCALE GENOMIC DNA]</scope>
    <source>
        <strain evidence="2">KCTC 33842</strain>
    </source>
</reference>
<proteinExistence type="predicted"/>
<dbReference type="Proteomes" id="UP001597475">
    <property type="component" value="Unassembled WGS sequence"/>
</dbReference>
<evidence type="ECO:0000313" key="2">
    <source>
        <dbReference type="Proteomes" id="UP001597475"/>
    </source>
</evidence>
<sequence>MTRAATQLMEARLPKPGQLKVLRADRLRRNLTVYRVLLDATYRLIAERGQAATHITSYTWFTVLDLLPIATGFSVATCERATADLRTCGLIATRSDWTTTTFLTAEGTATETRAKTGVWLCVLLQPRPDEPERRAYIRRHEVPEGPRDLNADRKSGRTAWQARKDAQQEVRESSPCKNREVGITSLLQWALKIETQKKSVKRDSLTLQLQAAGTPKDLVWSLRALMSEHPQRRAETIQAAAEALTTLFRDQQSTKHYYRILWRATTAEFEGQAAFAALESAMCRTVDAMRETQLRNPGGYLTKLLRESGWLDAVYHRPGHTALIA</sequence>
<accession>A0ABW5P5G7</accession>
<gene>
    <name evidence="1" type="ORF">ACFSR9_13215</name>
</gene>
<dbReference type="EMBL" id="JBHUMK010000061">
    <property type="protein sequence ID" value="MFD2610388.1"/>
    <property type="molecule type" value="Genomic_DNA"/>
</dbReference>
<comment type="caution">
    <text evidence="1">The sequence shown here is derived from an EMBL/GenBank/DDBJ whole genome shotgun (WGS) entry which is preliminary data.</text>
</comment>
<keyword evidence="2" id="KW-1185">Reference proteome</keyword>
<organism evidence="1 2">
    <name type="scientific">Deinococcus taklimakanensis</name>
    <dbReference type="NCBI Taxonomy" id="536443"/>
    <lineage>
        <taxon>Bacteria</taxon>
        <taxon>Thermotogati</taxon>
        <taxon>Deinococcota</taxon>
        <taxon>Deinococci</taxon>
        <taxon>Deinococcales</taxon>
        <taxon>Deinococcaceae</taxon>
        <taxon>Deinococcus</taxon>
    </lineage>
</organism>